<dbReference type="PANTHER" id="PTHR22604">
    <property type="entry name" value="OXIDOREDUCTASES"/>
    <property type="match status" value="1"/>
</dbReference>
<dbReference type="Pfam" id="PF22725">
    <property type="entry name" value="GFO_IDH_MocA_C3"/>
    <property type="match status" value="1"/>
</dbReference>
<dbReference type="Pfam" id="PF01408">
    <property type="entry name" value="GFO_IDH_MocA"/>
    <property type="match status" value="1"/>
</dbReference>
<proteinExistence type="inferred from homology"/>
<dbReference type="SUPFAM" id="SSF51735">
    <property type="entry name" value="NAD(P)-binding Rossmann-fold domains"/>
    <property type="match status" value="1"/>
</dbReference>
<dbReference type="OrthoDB" id="9795543at2"/>
<gene>
    <name evidence="6" type="ORF">SAMN03080617_01902</name>
</gene>
<dbReference type="STRING" id="279824.SAMN03080617_01902"/>
<feature type="domain" description="Gfo/Idh/MocA-like oxidoreductase N-terminal" evidence="4">
    <location>
        <begin position="38"/>
        <end position="161"/>
    </location>
</feature>
<dbReference type="InterPro" id="IPR006311">
    <property type="entry name" value="TAT_signal"/>
</dbReference>
<evidence type="ECO:0000313" key="7">
    <source>
        <dbReference type="Proteomes" id="UP000198756"/>
    </source>
</evidence>
<reference evidence="7" key="1">
    <citation type="submission" date="2016-10" db="EMBL/GenBank/DDBJ databases">
        <authorList>
            <person name="Varghese N."/>
            <person name="Submissions S."/>
        </authorList>
    </citation>
    <scope>NUCLEOTIDE SEQUENCE [LARGE SCALE GENOMIC DNA]</scope>
    <source>
        <strain evidence="7">DSM 22703</strain>
    </source>
</reference>
<keyword evidence="7" id="KW-1185">Reference proteome</keyword>
<protein>
    <submittedName>
        <fullName evidence="6">Predicted dehydrogenase</fullName>
    </submittedName>
</protein>
<dbReference type="PRINTS" id="PR01775">
    <property type="entry name" value="GLFROXRDTASE"/>
</dbReference>
<dbReference type="PROSITE" id="PS51318">
    <property type="entry name" value="TAT"/>
    <property type="match status" value="1"/>
</dbReference>
<dbReference type="GO" id="GO:0000166">
    <property type="term" value="F:nucleotide binding"/>
    <property type="evidence" value="ECO:0007669"/>
    <property type="project" value="InterPro"/>
</dbReference>
<evidence type="ECO:0000313" key="6">
    <source>
        <dbReference type="EMBL" id="SDA71986.1"/>
    </source>
</evidence>
<dbReference type="InterPro" id="IPR036291">
    <property type="entry name" value="NAD(P)-bd_dom_sf"/>
</dbReference>
<dbReference type="InterPro" id="IPR050984">
    <property type="entry name" value="Gfo/Idh/MocA_domain"/>
</dbReference>
<dbReference type="GO" id="GO:0016491">
    <property type="term" value="F:oxidoreductase activity"/>
    <property type="evidence" value="ECO:0007669"/>
    <property type="project" value="UniProtKB-KW"/>
</dbReference>
<dbReference type="RefSeq" id="WP_092729705.1">
    <property type="nucleotide sequence ID" value="NZ_FMXE01000011.1"/>
</dbReference>
<evidence type="ECO:0000256" key="2">
    <source>
        <dbReference type="ARBA" id="ARBA00023002"/>
    </source>
</evidence>
<dbReference type="Proteomes" id="UP000198756">
    <property type="component" value="Unassembled WGS sequence"/>
</dbReference>
<dbReference type="EMBL" id="FMXE01000011">
    <property type="protein sequence ID" value="SDA71986.1"/>
    <property type="molecule type" value="Genomic_DNA"/>
</dbReference>
<evidence type="ECO:0000259" key="4">
    <source>
        <dbReference type="Pfam" id="PF01408"/>
    </source>
</evidence>
<feature type="chain" id="PRO_5011648877" evidence="3">
    <location>
        <begin position="29"/>
        <end position="367"/>
    </location>
</feature>
<dbReference type="Gene3D" id="3.40.50.720">
    <property type="entry name" value="NAD(P)-binding Rossmann-like Domain"/>
    <property type="match status" value="1"/>
</dbReference>
<comment type="similarity">
    <text evidence="1">Belongs to the Gfo/Idh/MocA family.</text>
</comment>
<evidence type="ECO:0000259" key="5">
    <source>
        <dbReference type="Pfam" id="PF22725"/>
    </source>
</evidence>
<evidence type="ECO:0000256" key="1">
    <source>
        <dbReference type="ARBA" id="ARBA00010928"/>
    </source>
</evidence>
<accession>A0A1G5XPV6</accession>
<name>A0A1G5XPV6_9BACT</name>
<keyword evidence="2" id="KW-0560">Oxidoreductase</keyword>
<dbReference type="InterPro" id="IPR008354">
    <property type="entry name" value="Glc-Fru_OxRdtase_bac"/>
</dbReference>
<dbReference type="AlphaFoldDB" id="A0A1G5XPV6"/>
<sequence>MNSRRIFLRRAGLSGLALSLPLSQTLAAMESQKDDKILRVAIMGLGSYGSRVAEAMVNSKRAKLVGLISGTPSKVETWKQKYGIPDKNCYNYENFDQIKNNPDIDAVYVITPNSLHKPYSIRVAKAGKHVICEKPMALNEAEGREMVAACKTAGVHLLVGYRMHFEAKTMEVVRQQRAGEFGKTLFFQGLSGFIIGDPTQWRLNYELAGGGSMMDIGIYSINGARYMLGEEPIWVTAQEVKTDPVKFKEGVDETITFQMGFPSGAVASCLSTYALNNLDKFYLNGTKGFAEMQPSTGYGPIKAWTNKGPIEAEHVTHQTTQMDEMAAIILDGKKPLIPVDGEEGLKDLVIVDAIYEAVKTGKKIRLA</sequence>
<organism evidence="6 7">
    <name type="scientific">Algoriphagus alkaliphilus</name>
    <dbReference type="NCBI Taxonomy" id="279824"/>
    <lineage>
        <taxon>Bacteria</taxon>
        <taxon>Pseudomonadati</taxon>
        <taxon>Bacteroidota</taxon>
        <taxon>Cytophagia</taxon>
        <taxon>Cytophagales</taxon>
        <taxon>Cyclobacteriaceae</taxon>
        <taxon>Algoriphagus</taxon>
    </lineage>
</organism>
<feature type="signal peptide" evidence="3">
    <location>
        <begin position="1"/>
        <end position="28"/>
    </location>
</feature>
<keyword evidence="3" id="KW-0732">Signal</keyword>
<dbReference type="PANTHER" id="PTHR22604:SF105">
    <property type="entry name" value="TRANS-1,2-DIHYDROBENZENE-1,2-DIOL DEHYDROGENASE"/>
    <property type="match status" value="1"/>
</dbReference>
<dbReference type="Gene3D" id="3.30.360.10">
    <property type="entry name" value="Dihydrodipicolinate Reductase, domain 2"/>
    <property type="match status" value="1"/>
</dbReference>
<dbReference type="InterPro" id="IPR000683">
    <property type="entry name" value="Gfo/Idh/MocA-like_OxRdtase_N"/>
</dbReference>
<dbReference type="SUPFAM" id="SSF55347">
    <property type="entry name" value="Glyceraldehyde-3-phosphate dehydrogenase-like, C-terminal domain"/>
    <property type="match status" value="1"/>
</dbReference>
<evidence type="ECO:0000256" key="3">
    <source>
        <dbReference type="SAM" id="SignalP"/>
    </source>
</evidence>
<feature type="domain" description="GFO/IDH/MocA-like oxidoreductase" evidence="5">
    <location>
        <begin position="177"/>
        <end position="290"/>
    </location>
</feature>
<dbReference type="InterPro" id="IPR055170">
    <property type="entry name" value="GFO_IDH_MocA-like_dom"/>
</dbReference>